<dbReference type="PANTHER" id="PTHR47235">
    <property type="entry name" value="BLR6548 PROTEIN"/>
    <property type="match status" value="1"/>
</dbReference>
<dbReference type="InterPro" id="IPR028082">
    <property type="entry name" value="Peripla_BP_I"/>
</dbReference>
<organism evidence="5 6">
    <name type="scientific">Amycolatopsis thermophila</name>
    <dbReference type="NCBI Taxonomy" id="206084"/>
    <lineage>
        <taxon>Bacteria</taxon>
        <taxon>Bacillati</taxon>
        <taxon>Actinomycetota</taxon>
        <taxon>Actinomycetes</taxon>
        <taxon>Pseudonocardiales</taxon>
        <taxon>Pseudonocardiaceae</taxon>
        <taxon>Amycolatopsis</taxon>
    </lineage>
</organism>
<proteinExistence type="inferred from homology"/>
<evidence type="ECO:0000313" key="5">
    <source>
        <dbReference type="EMBL" id="MDQ0382686.1"/>
    </source>
</evidence>
<keyword evidence="2 3" id="KW-0732">Signal</keyword>
<dbReference type="SUPFAM" id="SSF53822">
    <property type="entry name" value="Periplasmic binding protein-like I"/>
    <property type="match status" value="1"/>
</dbReference>
<protein>
    <submittedName>
        <fullName evidence="5">ABC-type branched-subunit amino acid transport system substrate-binding protein</fullName>
    </submittedName>
</protein>
<accession>A0ABU0F6E7</accession>
<dbReference type="Pfam" id="PF13458">
    <property type="entry name" value="Peripla_BP_6"/>
    <property type="match status" value="1"/>
</dbReference>
<sequence>MRRVRLSMAMGVTLVTLVALAGCSSGDSDDTSAGLTGEPVRIGVMAPIAGATLAFPDIPKIAKAAEHGINSRGGVKGRPIQIVVCDDKDEAGTAAQCANKLVNEDKVLFVTGTIGRQQATLLSALEAAKIPLFCNTPVVTQELTSQWSFPCGSARVAFSNVALVLDPAADRIGMAGFSTSAVTGDYIRAGLHALGRTTQVDNVLTDTTTTDWVPVATQLKANGDKAVVTALQESAAIQLMQAMKQVGLNIPVVSTTGTLGQQFLDQVQSNGLKATLLATYQLDGSKSARRQQMIDDAAKYASDIDDTISESTIATWLGPNLFAEAVNNGTITDISSAGIVKWLNSGPIDTGMSAPLDFTKPGPSPKEPRAVNVYALPCPVVDGELSATTDTFESALAGPAPKR</sequence>
<evidence type="ECO:0000259" key="4">
    <source>
        <dbReference type="Pfam" id="PF13458"/>
    </source>
</evidence>
<feature type="chain" id="PRO_5045488131" evidence="3">
    <location>
        <begin position="22"/>
        <end position="403"/>
    </location>
</feature>
<evidence type="ECO:0000256" key="2">
    <source>
        <dbReference type="ARBA" id="ARBA00022729"/>
    </source>
</evidence>
<feature type="signal peptide" evidence="3">
    <location>
        <begin position="1"/>
        <end position="21"/>
    </location>
</feature>
<dbReference type="Gene3D" id="3.40.50.2300">
    <property type="match status" value="2"/>
</dbReference>
<feature type="domain" description="Leucine-binding protein" evidence="4">
    <location>
        <begin position="39"/>
        <end position="361"/>
    </location>
</feature>
<dbReference type="PANTHER" id="PTHR47235:SF1">
    <property type="entry name" value="BLR6548 PROTEIN"/>
    <property type="match status" value="1"/>
</dbReference>
<dbReference type="RefSeq" id="WP_306998076.1">
    <property type="nucleotide sequence ID" value="NZ_JAUSUT010000001.1"/>
</dbReference>
<reference evidence="5 6" key="1">
    <citation type="submission" date="2023-07" db="EMBL/GenBank/DDBJ databases">
        <title>Sequencing the genomes of 1000 actinobacteria strains.</title>
        <authorList>
            <person name="Klenk H.-P."/>
        </authorList>
    </citation>
    <scope>NUCLEOTIDE SEQUENCE [LARGE SCALE GENOMIC DNA]</scope>
    <source>
        <strain evidence="5 6">DSM 45805</strain>
    </source>
</reference>
<dbReference type="Proteomes" id="UP001229651">
    <property type="component" value="Unassembled WGS sequence"/>
</dbReference>
<gene>
    <name evidence="5" type="ORF">FB470_006680</name>
</gene>
<keyword evidence="6" id="KW-1185">Reference proteome</keyword>
<comment type="caution">
    <text evidence="5">The sequence shown here is derived from an EMBL/GenBank/DDBJ whole genome shotgun (WGS) entry which is preliminary data.</text>
</comment>
<evidence type="ECO:0000256" key="3">
    <source>
        <dbReference type="SAM" id="SignalP"/>
    </source>
</evidence>
<comment type="similarity">
    <text evidence="1">Belongs to the leucine-binding protein family.</text>
</comment>
<evidence type="ECO:0000313" key="6">
    <source>
        <dbReference type="Proteomes" id="UP001229651"/>
    </source>
</evidence>
<evidence type="ECO:0000256" key="1">
    <source>
        <dbReference type="ARBA" id="ARBA00010062"/>
    </source>
</evidence>
<dbReference type="InterPro" id="IPR028081">
    <property type="entry name" value="Leu-bd"/>
</dbReference>
<dbReference type="EMBL" id="JAUSUT010000001">
    <property type="protein sequence ID" value="MDQ0382686.1"/>
    <property type="molecule type" value="Genomic_DNA"/>
</dbReference>
<dbReference type="PROSITE" id="PS51257">
    <property type="entry name" value="PROKAR_LIPOPROTEIN"/>
    <property type="match status" value="1"/>
</dbReference>
<name>A0ABU0F6E7_9PSEU</name>